<reference evidence="3 4" key="2">
    <citation type="journal article" date="2016" name="Genome Announc.">
        <title>Permanent Draft Genome Sequences for Two Variants of Frankia sp. Strain CpI1, the First Frankia Strain Isolated from Root Nodules of Comptonia peregrina.</title>
        <authorList>
            <person name="Oshone R."/>
            <person name="Hurst S.G.IV."/>
            <person name="Abebe-Akele F."/>
            <person name="Simpson S."/>
            <person name="Morris K."/>
            <person name="Thomas W.K."/>
            <person name="Tisa L.S."/>
        </authorList>
    </citation>
    <scope>NUCLEOTIDE SEQUENCE [LARGE SCALE GENOMIC DNA]</scope>
    <source>
        <strain evidence="4">CpI1-S</strain>
    </source>
</reference>
<dbReference type="Pfam" id="PF04075">
    <property type="entry name" value="F420H2_quin_red"/>
    <property type="match status" value="1"/>
</dbReference>
<dbReference type="PANTHER" id="PTHR39428">
    <property type="entry name" value="F420H(2)-DEPENDENT QUINONE REDUCTASE RV1261C"/>
    <property type="match status" value="1"/>
</dbReference>
<comment type="similarity">
    <text evidence="1">Belongs to the F420H(2)-dependent quinone reductase family.</text>
</comment>
<sequence>MSQKMFTTQEISDFVDEFRANGGRPAGKYTGATLLLLISGAEADGTPHVSPLNFYADADRYFVYAVNPGVDEDPRWLHDLRANPQATIEVEGRTLQVTATEVHGAKRDEMYARQAARYPQFTELQAAVTRLIPVVELLPTGS</sequence>
<dbReference type="OrthoDB" id="8225825at2"/>
<dbReference type="PATRIC" id="fig|1502723.3.peg.3248"/>
<dbReference type="GO" id="GO:0070967">
    <property type="term" value="F:coenzyme F420 binding"/>
    <property type="evidence" value="ECO:0007669"/>
    <property type="project" value="TreeGrafter"/>
</dbReference>
<dbReference type="GO" id="GO:0005886">
    <property type="term" value="C:plasma membrane"/>
    <property type="evidence" value="ECO:0007669"/>
    <property type="project" value="TreeGrafter"/>
</dbReference>
<gene>
    <name evidence="3" type="ORF">FF36_03782</name>
</gene>
<evidence type="ECO:0000313" key="3">
    <source>
        <dbReference type="EMBL" id="KJE21879.1"/>
    </source>
</evidence>
<dbReference type="EMBL" id="JYFN01000030">
    <property type="protein sequence ID" value="KJE21879.1"/>
    <property type="molecule type" value="Genomic_DNA"/>
</dbReference>
<evidence type="ECO:0000256" key="2">
    <source>
        <dbReference type="ARBA" id="ARBA00049106"/>
    </source>
</evidence>
<protein>
    <submittedName>
        <fullName evidence="3">Deazaflavin-dependent oxidoreductase, nitroreductase family</fullName>
    </submittedName>
</protein>
<dbReference type="GO" id="GO:0016491">
    <property type="term" value="F:oxidoreductase activity"/>
    <property type="evidence" value="ECO:0007669"/>
    <property type="project" value="InterPro"/>
</dbReference>
<dbReference type="Proteomes" id="UP000032545">
    <property type="component" value="Unassembled WGS sequence"/>
</dbReference>
<comment type="catalytic activity">
    <reaction evidence="2">
        <text>oxidized coenzyme F420-(gamma-L-Glu)(n) + a quinol + H(+) = reduced coenzyme F420-(gamma-L-Glu)(n) + a quinone</text>
        <dbReference type="Rhea" id="RHEA:39663"/>
        <dbReference type="Rhea" id="RHEA-COMP:12939"/>
        <dbReference type="Rhea" id="RHEA-COMP:14378"/>
        <dbReference type="ChEBI" id="CHEBI:15378"/>
        <dbReference type="ChEBI" id="CHEBI:24646"/>
        <dbReference type="ChEBI" id="CHEBI:132124"/>
        <dbReference type="ChEBI" id="CHEBI:133980"/>
        <dbReference type="ChEBI" id="CHEBI:139511"/>
    </reaction>
</comment>
<dbReference type="InterPro" id="IPR012349">
    <property type="entry name" value="Split_barrel_FMN-bd"/>
</dbReference>
<proteinExistence type="inferred from homology"/>
<dbReference type="Gene3D" id="2.30.110.10">
    <property type="entry name" value="Electron Transport, Fmn-binding Protein, Chain A"/>
    <property type="match status" value="1"/>
</dbReference>
<dbReference type="PANTHER" id="PTHR39428:SF1">
    <property type="entry name" value="F420H(2)-DEPENDENT QUINONE REDUCTASE RV1261C"/>
    <property type="match status" value="1"/>
</dbReference>
<dbReference type="RefSeq" id="WP_044886356.1">
    <property type="nucleotide sequence ID" value="NZ_JYFN01000030.1"/>
</dbReference>
<comment type="caution">
    <text evidence="3">The sequence shown here is derived from an EMBL/GenBank/DDBJ whole genome shotgun (WGS) entry which is preliminary data.</text>
</comment>
<reference evidence="4" key="1">
    <citation type="submission" date="2015-02" db="EMBL/GenBank/DDBJ databases">
        <title>Draft Genome of Frankia sp. CpI1-S.</title>
        <authorList>
            <person name="Oshone R.T."/>
            <person name="Ngom M."/>
            <person name="Ghodhbane-Gtari F."/>
            <person name="Gtari M."/>
            <person name="Morris K."/>
            <person name="Thomas K."/>
            <person name="Sen A."/>
            <person name="Tisa L.S."/>
        </authorList>
    </citation>
    <scope>NUCLEOTIDE SEQUENCE [LARGE SCALE GENOMIC DNA]</scope>
    <source>
        <strain evidence="4">CpI1-S</strain>
    </source>
</reference>
<organism evidence="3 4">
    <name type="scientific">Frankia torreyi</name>
    <dbReference type="NCBI Taxonomy" id="1856"/>
    <lineage>
        <taxon>Bacteria</taxon>
        <taxon>Bacillati</taxon>
        <taxon>Actinomycetota</taxon>
        <taxon>Actinomycetes</taxon>
        <taxon>Frankiales</taxon>
        <taxon>Frankiaceae</taxon>
        <taxon>Frankia</taxon>
    </lineage>
</organism>
<accession>A0A0D8BD48</accession>
<dbReference type="AlphaFoldDB" id="A0A0D8BD48"/>
<keyword evidence="4" id="KW-1185">Reference proteome</keyword>
<evidence type="ECO:0000313" key="4">
    <source>
        <dbReference type="Proteomes" id="UP000032545"/>
    </source>
</evidence>
<evidence type="ECO:0000256" key="1">
    <source>
        <dbReference type="ARBA" id="ARBA00008710"/>
    </source>
</evidence>
<dbReference type="NCBIfam" id="TIGR00026">
    <property type="entry name" value="hi_GC_TIGR00026"/>
    <property type="match status" value="1"/>
</dbReference>
<name>A0A0D8BD48_9ACTN</name>
<dbReference type="InterPro" id="IPR004378">
    <property type="entry name" value="F420H2_quin_Rdtase"/>
</dbReference>
<dbReference type="SUPFAM" id="SSF50475">
    <property type="entry name" value="FMN-binding split barrel"/>
    <property type="match status" value="1"/>
</dbReference>